<dbReference type="GO" id="GO:0003723">
    <property type="term" value="F:RNA binding"/>
    <property type="evidence" value="ECO:0007669"/>
    <property type="project" value="UniProtKB-UniRule"/>
</dbReference>
<dbReference type="GO" id="GO:0010468">
    <property type="term" value="P:regulation of gene expression"/>
    <property type="evidence" value="ECO:0007669"/>
    <property type="project" value="TreeGrafter"/>
</dbReference>
<sequence>MDLSLPKTEHSELDVSTESSVKEGTKSTKDPTRDELREYFSKFGEVTDVFIPQAFASVTFADPEVAKSLCGKDYIIKGVSVHVSTASSKTDLQSKGGIQGLGTPAGASKLQRKKSSELFYNSHLRVGHTYDG</sequence>
<keyword evidence="3" id="KW-0539">Nucleus</keyword>
<reference evidence="7" key="1">
    <citation type="submission" date="2023-07" db="EMBL/GenBank/DDBJ databases">
        <title>Chromosome-level genome assembly of Artemia franciscana.</title>
        <authorList>
            <person name="Jo E."/>
        </authorList>
    </citation>
    <scope>NUCLEOTIDE SEQUENCE</scope>
    <source>
        <tissue evidence="7">Whole body</tissue>
    </source>
</reference>
<dbReference type="AlphaFoldDB" id="A0AA88HKR2"/>
<dbReference type="Gene3D" id="3.30.70.330">
    <property type="match status" value="1"/>
</dbReference>
<dbReference type="PANTHER" id="PTHR48033:SF9">
    <property type="entry name" value="TAR DNA-BINDING PROTEIN 43"/>
    <property type="match status" value="1"/>
</dbReference>
<keyword evidence="8" id="KW-1185">Reference proteome</keyword>
<dbReference type="PANTHER" id="PTHR48033">
    <property type="entry name" value="RNA-BINDING (RRM/RBD/RNP MOTIFS) FAMILY PROTEIN"/>
    <property type="match status" value="1"/>
</dbReference>
<name>A0AA88HKR2_ARTSF</name>
<organism evidence="7 8">
    <name type="scientific">Artemia franciscana</name>
    <name type="common">Brine shrimp</name>
    <name type="synonym">Artemia sanfranciscana</name>
    <dbReference type="NCBI Taxonomy" id="6661"/>
    <lineage>
        <taxon>Eukaryota</taxon>
        <taxon>Metazoa</taxon>
        <taxon>Ecdysozoa</taxon>
        <taxon>Arthropoda</taxon>
        <taxon>Crustacea</taxon>
        <taxon>Branchiopoda</taxon>
        <taxon>Anostraca</taxon>
        <taxon>Artemiidae</taxon>
        <taxon>Artemia</taxon>
    </lineage>
</organism>
<dbReference type="Pfam" id="PF00076">
    <property type="entry name" value="RRM_1"/>
    <property type="match status" value="1"/>
</dbReference>
<evidence type="ECO:0000259" key="6">
    <source>
        <dbReference type="PROSITE" id="PS50102"/>
    </source>
</evidence>
<gene>
    <name evidence="7" type="ORF">QYM36_009526</name>
</gene>
<evidence type="ECO:0000313" key="7">
    <source>
        <dbReference type="EMBL" id="KAK2713680.1"/>
    </source>
</evidence>
<comment type="subcellular location">
    <subcellularLocation>
        <location evidence="1">Nucleus</location>
    </subcellularLocation>
</comment>
<dbReference type="PROSITE" id="PS50102">
    <property type="entry name" value="RRM"/>
    <property type="match status" value="1"/>
</dbReference>
<accession>A0AA88HKR2</accession>
<feature type="domain" description="RRM" evidence="6">
    <location>
        <begin position="19"/>
        <end position="88"/>
    </location>
</feature>
<dbReference type="InterPro" id="IPR000504">
    <property type="entry name" value="RRM_dom"/>
</dbReference>
<evidence type="ECO:0000256" key="5">
    <source>
        <dbReference type="SAM" id="MobiDB-lite"/>
    </source>
</evidence>
<dbReference type="InterPro" id="IPR035979">
    <property type="entry name" value="RBD_domain_sf"/>
</dbReference>
<feature type="region of interest" description="Disordered" evidence="5">
    <location>
        <begin position="1"/>
        <end position="32"/>
    </location>
</feature>
<dbReference type="EMBL" id="JAVRJZ010000014">
    <property type="protein sequence ID" value="KAK2713680.1"/>
    <property type="molecule type" value="Genomic_DNA"/>
</dbReference>
<protein>
    <recommendedName>
        <fullName evidence="6">RRM domain-containing protein</fullName>
    </recommendedName>
</protein>
<evidence type="ECO:0000256" key="1">
    <source>
        <dbReference type="ARBA" id="ARBA00004123"/>
    </source>
</evidence>
<comment type="caution">
    <text evidence="7">The sequence shown here is derived from an EMBL/GenBank/DDBJ whole genome shotgun (WGS) entry which is preliminary data.</text>
</comment>
<dbReference type="GO" id="GO:0000785">
    <property type="term" value="C:chromatin"/>
    <property type="evidence" value="ECO:0007669"/>
    <property type="project" value="TreeGrafter"/>
</dbReference>
<dbReference type="Proteomes" id="UP001187531">
    <property type="component" value="Unassembled WGS sequence"/>
</dbReference>
<dbReference type="SUPFAM" id="SSF54928">
    <property type="entry name" value="RNA-binding domain, RBD"/>
    <property type="match status" value="1"/>
</dbReference>
<dbReference type="GO" id="GO:0005654">
    <property type="term" value="C:nucleoplasm"/>
    <property type="evidence" value="ECO:0007669"/>
    <property type="project" value="TreeGrafter"/>
</dbReference>
<dbReference type="InterPro" id="IPR012677">
    <property type="entry name" value="Nucleotide-bd_a/b_plait_sf"/>
</dbReference>
<feature type="compositionally biased region" description="Basic and acidic residues" evidence="5">
    <location>
        <begin position="20"/>
        <end position="32"/>
    </location>
</feature>
<proteinExistence type="predicted"/>
<evidence type="ECO:0000256" key="3">
    <source>
        <dbReference type="ARBA" id="ARBA00023242"/>
    </source>
</evidence>
<evidence type="ECO:0000256" key="4">
    <source>
        <dbReference type="PROSITE-ProRule" id="PRU00176"/>
    </source>
</evidence>
<keyword evidence="2 4" id="KW-0694">RNA-binding</keyword>
<evidence type="ECO:0000256" key="2">
    <source>
        <dbReference type="ARBA" id="ARBA00022884"/>
    </source>
</evidence>
<evidence type="ECO:0000313" key="8">
    <source>
        <dbReference type="Proteomes" id="UP001187531"/>
    </source>
</evidence>